<dbReference type="CDD" id="cd17319">
    <property type="entry name" value="MFS_ExuT_GudP_like"/>
    <property type="match status" value="1"/>
</dbReference>
<keyword evidence="3 6" id="KW-0812">Transmembrane</keyword>
<evidence type="ECO:0000313" key="8">
    <source>
        <dbReference type="EMBL" id="TDD70578.1"/>
    </source>
</evidence>
<feature type="transmembrane region" description="Helical" evidence="6">
    <location>
        <begin position="209"/>
        <end position="231"/>
    </location>
</feature>
<dbReference type="AlphaFoldDB" id="A0A4R5ADL5"/>
<dbReference type="PANTHER" id="PTHR43791">
    <property type="entry name" value="PERMEASE-RELATED"/>
    <property type="match status" value="1"/>
</dbReference>
<dbReference type="Pfam" id="PF07690">
    <property type="entry name" value="MFS_1"/>
    <property type="match status" value="1"/>
</dbReference>
<dbReference type="InterPro" id="IPR020846">
    <property type="entry name" value="MFS_dom"/>
</dbReference>
<reference evidence="8 9" key="1">
    <citation type="submission" date="2019-03" db="EMBL/GenBank/DDBJ databases">
        <title>Draft genome sequences of novel Actinobacteria.</title>
        <authorList>
            <person name="Sahin N."/>
            <person name="Ay H."/>
            <person name="Saygin H."/>
        </authorList>
    </citation>
    <scope>NUCLEOTIDE SEQUENCE [LARGE SCALE GENOMIC DNA]</scope>
    <source>
        <strain evidence="8 9">H3C3</strain>
    </source>
</reference>
<evidence type="ECO:0000259" key="7">
    <source>
        <dbReference type="PROSITE" id="PS50850"/>
    </source>
</evidence>
<dbReference type="InterPro" id="IPR036259">
    <property type="entry name" value="MFS_trans_sf"/>
</dbReference>
<feature type="transmembrane region" description="Helical" evidence="6">
    <location>
        <begin position="46"/>
        <end position="63"/>
    </location>
</feature>
<dbReference type="GO" id="GO:0005886">
    <property type="term" value="C:plasma membrane"/>
    <property type="evidence" value="ECO:0007669"/>
    <property type="project" value="UniProtKB-SubCell"/>
</dbReference>
<dbReference type="EMBL" id="SMKU01000303">
    <property type="protein sequence ID" value="TDD70578.1"/>
    <property type="molecule type" value="Genomic_DNA"/>
</dbReference>
<feature type="transmembrane region" description="Helical" evidence="6">
    <location>
        <begin position="344"/>
        <end position="362"/>
    </location>
</feature>
<keyword evidence="5 6" id="KW-0472">Membrane</keyword>
<evidence type="ECO:0000256" key="4">
    <source>
        <dbReference type="ARBA" id="ARBA00022989"/>
    </source>
</evidence>
<name>A0A4R5ADL5_9ACTN</name>
<organism evidence="8 9">
    <name type="scientific">Actinomadura rubrisoli</name>
    <dbReference type="NCBI Taxonomy" id="2530368"/>
    <lineage>
        <taxon>Bacteria</taxon>
        <taxon>Bacillati</taxon>
        <taxon>Actinomycetota</taxon>
        <taxon>Actinomycetes</taxon>
        <taxon>Streptosporangiales</taxon>
        <taxon>Thermomonosporaceae</taxon>
        <taxon>Actinomadura</taxon>
    </lineage>
</organism>
<dbReference type="GO" id="GO:0022857">
    <property type="term" value="F:transmembrane transporter activity"/>
    <property type="evidence" value="ECO:0007669"/>
    <property type="project" value="InterPro"/>
</dbReference>
<gene>
    <name evidence="8" type="ORF">E1298_36575</name>
</gene>
<dbReference type="SUPFAM" id="SSF103473">
    <property type="entry name" value="MFS general substrate transporter"/>
    <property type="match status" value="1"/>
</dbReference>
<protein>
    <submittedName>
        <fullName evidence="8">MFS transporter</fullName>
    </submittedName>
</protein>
<feature type="transmembrane region" description="Helical" evidence="6">
    <location>
        <begin position="175"/>
        <end position="197"/>
    </location>
</feature>
<feature type="transmembrane region" description="Helical" evidence="6">
    <location>
        <begin position="83"/>
        <end position="104"/>
    </location>
</feature>
<evidence type="ECO:0000256" key="6">
    <source>
        <dbReference type="SAM" id="Phobius"/>
    </source>
</evidence>
<dbReference type="Proteomes" id="UP000294513">
    <property type="component" value="Unassembled WGS sequence"/>
</dbReference>
<feature type="transmembrane region" description="Helical" evidence="6">
    <location>
        <begin position="116"/>
        <end position="139"/>
    </location>
</feature>
<keyword evidence="9" id="KW-1185">Reference proteome</keyword>
<evidence type="ECO:0000313" key="9">
    <source>
        <dbReference type="Proteomes" id="UP000294513"/>
    </source>
</evidence>
<keyword evidence="4 6" id="KW-1133">Transmembrane helix</keyword>
<feature type="domain" description="Major facilitator superfamily (MFS) profile" evidence="7">
    <location>
        <begin position="50"/>
        <end position="459"/>
    </location>
</feature>
<dbReference type="InterPro" id="IPR011701">
    <property type="entry name" value="MFS"/>
</dbReference>
<feature type="transmembrane region" description="Helical" evidence="6">
    <location>
        <begin position="145"/>
        <end position="163"/>
    </location>
</feature>
<feature type="transmembrane region" description="Helical" evidence="6">
    <location>
        <begin position="401"/>
        <end position="423"/>
    </location>
</feature>
<evidence type="ECO:0000256" key="3">
    <source>
        <dbReference type="ARBA" id="ARBA00022692"/>
    </source>
</evidence>
<comment type="subcellular location">
    <subcellularLocation>
        <location evidence="1">Cell membrane</location>
        <topology evidence="1">Multi-pass membrane protein</topology>
    </subcellularLocation>
</comment>
<evidence type="ECO:0000256" key="5">
    <source>
        <dbReference type="ARBA" id="ARBA00023136"/>
    </source>
</evidence>
<dbReference type="Gene3D" id="1.20.1250.20">
    <property type="entry name" value="MFS general substrate transporter like domains"/>
    <property type="match status" value="2"/>
</dbReference>
<feature type="transmembrane region" description="Helical" evidence="6">
    <location>
        <begin position="311"/>
        <end position="332"/>
    </location>
</feature>
<accession>A0A4R5ADL5</accession>
<evidence type="ECO:0000256" key="1">
    <source>
        <dbReference type="ARBA" id="ARBA00004651"/>
    </source>
</evidence>
<feature type="transmembrane region" description="Helical" evidence="6">
    <location>
        <begin position="278"/>
        <end position="299"/>
    </location>
</feature>
<evidence type="ECO:0000256" key="2">
    <source>
        <dbReference type="ARBA" id="ARBA00022448"/>
    </source>
</evidence>
<feature type="transmembrane region" description="Helical" evidence="6">
    <location>
        <begin position="368"/>
        <end position="389"/>
    </location>
</feature>
<comment type="caution">
    <text evidence="8">The sequence shown here is derived from an EMBL/GenBank/DDBJ whole genome shotgun (WGS) entry which is preliminary data.</text>
</comment>
<keyword evidence="2" id="KW-0813">Transport</keyword>
<dbReference type="PANTHER" id="PTHR43791:SF36">
    <property type="entry name" value="TRANSPORTER, PUTATIVE (AFU_ORTHOLOGUE AFUA_6G08340)-RELATED"/>
    <property type="match status" value="1"/>
</dbReference>
<feature type="transmembrane region" description="Helical" evidence="6">
    <location>
        <begin position="435"/>
        <end position="455"/>
    </location>
</feature>
<dbReference type="FunFam" id="1.20.1250.20:FF:000018">
    <property type="entry name" value="MFS transporter permease"/>
    <property type="match status" value="1"/>
</dbReference>
<dbReference type="PROSITE" id="PS50850">
    <property type="entry name" value="MFS"/>
    <property type="match status" value="1"/>
</dbReference>
<proteinExistence type="predicted"/>
<dbReference type="OrthoDB" id="9773957at2"/>
<sequence length="465" mass="49631">MRLFGHRPCPLDRSWSASVTPSSPRKAQAALGSAEDPARDDLYRKIAFRVMPLLLLCYVVSFIDRTNIGIAQVRMEKDLGFSAQVYGLAVGLFFVGFIMFEVPSNMLLARIGARKTLLRIMVSWGVVTILTSLATTPVLFSMARFMLGVAEAGFFPGALFYLAQWFPSARRTRMTALFFLGVPLSGIIGPPLSGWIMHSFGGVLGLHDWQWLFVLEGIPPVLLGLAVFFLFPDRPAEAGWLSAEEKRAVIADLAADQEHKGGAERHGSVLRALRDPRVYVLGLVSCGAYTLANAVSFWTPTIIKTAGVGDVLDIGLLAAIPPILGMAVMLVVGRHSDRTLERRWPAAGAEFVAACCLVALSFATGSAYVVIVLLAVMTAAHYSGLTVFYSIPSIYLSGPAAAGGIAMVTTMGSFAAATSPAMLGWIKTTTGSLDLGLQISAGVVALGGVILLLGIPAQALRERPT</sequence>